<dbReference type="EMBL" id="JACHJU010000004">
    <property type="protein sequence ID" value="MBB4942775.1"/>
    <property type="molecule type" value="Genomic_DNA"/>
</dbReference>
<keyword evidence="3" id="KW-1185">Reference proteome</keyword>
<accession>A0A7W7S2M7</accession>
<evidence type="ECO:0000313" key="3">
    <source>
        <dbReference type="Proteomes" id="UP000534286"/>
    </source>
</evidence>
<keyword evidence="1" id="KW-0472">Membrane</keyword>
<sequence>MASAFSFWSAATLIVATMLSDPKSWAVPLLIGGSLLAVIGSVLTALERRHSSGAGESDVTPRDGDVG</sequence>
<dbReference type="AlphaFoldDB" id="A0A7W7S2M7"/>
<organism evidence="2 3">
    <name type="scientific">Streptosporangium album</name>
    <dbReference type="NCBI Taxonomy" id="47479"/>
    <lineage>
        <taxon>Bacteria</taxon>
        <taxon>Bacillati</taxon>
        <taxon>Actinomycetota</taxon>
        <taxon>Actinomycetes</taxon>
        <taxon>Streptosporangiales</taxon>
        <taxon>Streptosporangiaceae</taxon>
        <taxon>Streptosporangium</taxon>
    </lineage>
</organism>
<keyword evidence="1" id="KW-0812">Transmembrane</keyword>
<protein>
    <submittedName>
        <fullName evidence="2">Uncharacterized protein</fullName>
    </submittedName>
</protein>
<dbReference type="Proteomes" id="UP000534286">
    <property type="component" value="Unassembled WGS sequence"/>
</dbReference>
<proteinExistence type="predicted"/>
<name>A0A7W7S2M7_9ACTN</name>
<keyword evidence="1" id="KW-1133">Transmembrane helix</keyword>
<reference evidence="2 3" key="1">
    <citation type="submission" date="2020-08" db="EMBL/GenBank/DDBJ databases">
        <title>Sequencing the genomes of 1000 actinobacteria strains.</title>
        <authorList>
            <person name="Klenk H.-P."/>
        </authorList>
    </citation>
    <scope>NUCLEOTIDE SEQUENCE [LARGE SCALE GENOMIC DNA]</scope>
    <source>
        <strain evidence="2 3">DSM 43023</strain>
    </source>
</reference>
<dbReference type="RefSeq" id="WP_184758756.1">
    <property type="nucleotide sequence ID" value="NZ_BAABEK010000140.1"/>
</dbReference>
<evidence type="ECO:0000256" key="1">
    <source>
        <dbReference type="SAM" id="Phobius"/>
    </source>
</evidence>
<feature type="transmembrane region" description="Helical" evidence="1">
    <location>
        <begin position="30"/>
        <end position="46"/>
    </location>
</feature>
<comment type="caution">
    <text evidence="2">The sequence shown here is derived from an EMBL/GenBank/DDBJ whole genome shotgun (WGS) entry which is preliminary data.</text>
</comment>
<gene>
    <name evidence="2" type="ORF">FHR32_007175</name>
</gene>
<evidence type="ECO:0000313" key="2">
    <source>
        <dbReference type="EMBL" id="MBB4942775.1"/>
    </source>
</evidence>